<evidence type="ECO:0000256" key="8">
    <source>
        <dbReference type="ARBA" id="ARBA00022840"/>
    </source>
</evidence>
<dbReference type="GO" id="GO:0016020">
    <property type="term" value="C:membrane"/>
    <property type="evidence" value="ECO:0007669"/>
    <property type="project" value="UniProtKB-SubCell"/>
</dbReference>
<name>A0A9D1JXK8_9BACT</name>
<keyword evidence="11" id="KW-0472">Membrane</keyword>
<gene>
    <name evidence="14" type="ORF">IAA86_06105</name>
</gene>
<sequence>MDILGLFKRPQKDDLFNKFPDGVLIVSLEGKILDANSKALDMFKVSKSEIVGEFFSVYVDGGSNLLNKTVLQKCAIVSKVRVKGADEDSYFEISASRDSIAQKVYVCLRNVTNSYKMQNMVNGQYEIAKNIIDEKNNYLVTISGEILSSLATIDGFSRALSDGVGGVLVDKQMKYVNIINKNAQDLTYDLEKLFTVFRLESNLYQYDFRNFDLINLLNAIVKQYSPFFAKKKIIFESNFAAVSTRACFLDQSVLEYLIKSILDVFIKNVQIGRVTLSAGNPPVAFLEQHDFDAKVSKDTNSYVLFEMKASELFFDEDELQTLFEPYCTLNKNKRPLSTKLTFVLAKKFIKHFKGDIWVYSKPAFGTMVSFVVPLDRK</sequence>
<evidence type="ECO:0000256" key="4">
    <source>
        <dbReference type="ARBA" id="ARBA00022679"/>
    </source>
</evidence>
<keyword evidence="4" id="KW-0808">Transferase</keyword>
<comment type="caution">
    <text evidence="14">The sequence shown here is derived from an EMBL/GenBank/DDBJ whole genome shotgun (WGS) entry which is preliminary data.</text>
</comment>
<evidence type="ECO:0000256" key="5">
    <source>
        <dbReference type="ARBA" id="ARBA00022692"/>
    </source>
</evidence>
<dbReference type="PANTHER" id="PTHR42878">
    <property type="entry name" value="TWO-COMPONENT HISTIDINE KINASE"/>
    <property type="match status" value="1"/>
</dbReference>
<keyword evidence="5" id="KW-0812">Transmembrane</keyword>
<evidence type="ECO:0000256" key="3">
    <source>
        <dbReference type="ARBA" id="ARBA00012438"/>
    </source>
</evidence>
<keyword evidence="6" id="KW-0547">Nucleotide-binding</keyword>
<evidence type="ECO:0000256" key="10">
    <source>
        <dbReference type="ARBA" id="ARBA00023012"/>
    </source>
</evidence>
<dbReference type="InterPro" id="IPR035965">
    <property type="entry name" value="PAS-like_dom_sf"/>
</dbReference>
<dbReference type="EMBL" id="DVJQ01000049">
    <property type="protein sequence ID" value="HIS74574.1"/>
    <property type="molecule type" value="Genomic_DNA"/>
</dbReference>
<dbReference type="GO" id="GO:0000156">
    <property type="term" value="F:phosphorelay response regulator activity"/>
    <property type="evidence" value="ECO:0007669"/>
    <property type="project" value="TreeGrafter"/>
</dbReference>
<dbReference type="CDD" id="cd00130">
    <property type="entry name" value="PAS"/>
    <property type="match status" value="1"/>
</dbReference>
<feature type="domain" description="Histidine kinase" evidence="12">
    <location>
        <begin position="141"/>
        <end position="376"/>
    </location>
</feature>
<dbReference type="Proteomes" id="UP000886865">
    <property type="component" value="Unassembled WGS sequence"/>
</dbReference>
<evidence type="ECO:0000259" key="13">
    <source>
        <dbReference type="PROSITE" id="PS50112"/>
    </source>
</evidence>
<evidence type="ECO:0000256" key="11">
    <source>
        <dbReference type="ARBA" id="ARBA00023136"/>
    </source>
</evidence>
<dbReference type="Gene3D" id="3.30.450.20">
    <property type="entry name" value="PAS domain"/>
    <property type="match status" value="1"/>
</dbReference>
<evidence type="ECO:0000256" key="1">
    <source>
        <dbReference type="ARBA" id="ARBA00000085"/>
    </source>
</evidence>
<dbReference type="SUPFAM" id="SSF55785">
    <property type="entry name" value="PYP-like sensor domain (PAS domain)"/>
    <property type="match status" value="1"/>
</dbReference>
<dbReference type="GO" id="GO:0005524">
    <property type="term" value="F:ATP binding"/>
    <property type="evidence" value="ECO:0007669"/>
    <property type="project" value="UniProtKB-KW"/>
</dbReference>
<evidence type="ECO:0000313" key="14">
    <source>
        <dbReference type="EMBL" id="HIS74574.1"/>
    </source>
</evidence>
<dbReference type="PROSITE" id="PS50109">
    <property type="entry name" value="HIS_KIN"/>
    <property type="match status" value="1"/>
</dbReference>
<evidence type="ECO:0000256" key="9">
    <source>
        <dbReference type="ARBA" id="ARBA00022989"/>
    </source>
</evidence>
<protein>
    <recommendedName>
        <fullName evidence="3">histidine kinase</fullName>
        <ecNumber evidence="3">2.7.13.3</ecNumber>
    </recommendedName>
</protein>
<reference evidence="14" key="1">
    <citation type="submission" date="2020-10" db="EMBL/GenBank/DDBJ databases">
        <authorList>
            <person name="Gilroy R."/>
        </authorList>
    </citation>
    <scope>NUCLEOTIDE SEQUENCE</scope>
    <source>
        <strain evidence="14">CHK152-2871</strain>
    </source>
</reference>
<dbReference type="InterPro" id="IPR005467">
    <property type="entry name" value="His_kinase_dom"/>
</dbReference>
<organism evidence="14 15">
    <name type="scientific">Candidatus Galligastranaerophilus intestinavium</name>
    <dbReference type="NCBI Taxonomy" id="2840836"/>
    <lineage>
        <taxon>Bacteria</taxon>
        <taxon>Candidatus Galligastranaerophilus</taxon>
    </lineage>
</organism>
<dbReference type="SUPFAM" id="SSF55874">
    <property type="entry name" value="ATPase domain of HSP90 chaperone/DNA topoisomerase II/histidine kinase"/>
    <property type="match status" value="1"/>
</dbReference>
<proteinExistence type="predicted"/>
<evidence type="ECO:0000259" key="12">
    <source>
        <dbReference type="PROSITE" id="PS50109"/>
    </source>
</evidence>
<evidence type="ECO:0000313" key="15">
    <source>
        <dbReference type="Proteomes" id="UP000886865"/>
    </source>
</evidence>
<dbReference type="GO" id="GO:0000155">
    <property type="term" value="F:phosphorelay sensor kinase activity"/>
    <property type="evidence" value="ECO:0007669"/>
    <property type="project" value="InterPro"/>
</dbReference>
<keyword evidence="10" id="KW-0902">Two-component regulatory system</keyword>
<dbReference type="PROSITE" id="PS50112">
    <property type="entry name" value="PAS"/>
    <property type="match status" value="1"/>
</dbReference>
<dbReference type="AlphaFoldDB" id="A0A9D1JXK8"/>
<comment type="subcellular location">
    <subcellularLocation>
        <location evidence="2">Membrane</location>
        <topology evidence="2">Multi-pass membrane protein</topology>
    </subcellularLocation>
</comment>
<dbReference type="SMART" id="SM00091">
    <property type="entry name" value="PAS"/>
    <property type="match status" value="1"/>
</dbReference>
<dbReference type="PANTHER" id="PTHR42878:SF7">
    <property type="entry name" value="SENSOR HISTIDINE KINASE GLRK"/>
    <property type="match status" value="1"/>
</dbReference>
<evidence type="ECO:0000256" key="2">
    <source>
        <dbReference type="ARBA" id="ARBA00004141"/>
    </source>
</evidence>
<evidence type="ECO:0000256" key="6">
    <source>
        <dbReference type="ARBA" id="ARBA00022741"/>
    </source>
</evidence>
<keyword evidence="8" id="KW-0067">ATP-binding</keyword>
<dbReference type="InterPro" id="IPR000014">
    <property type="entry name" value="PAS"/>
</dbReference>
<feature type="domain" description="PAS" evidence="13">
    <location>
        <begin position="8"/>
        <end position="53"/>
    </location>
</feature>
<dbReference type="SUPFAM" id="SSF47384">
    <property type="entry name" value="Homodimeric domain of signal transducing histidine kinase"/>
    <property type="match status" value="1"/>
</dbReference>
<dbReference type="InterPro" id="IPR036097">
    <property type="entry name" value="HisK_dim/P_sf"/>
</dbReference>
<dbReference type="InterPro" id="IPR050351">
    <property type="entry name" value="BphY/WalK/GraS-like"/>
</dbReference>
<dbReference type="GO" id="GO:0007234">
    <property type="term" value="P:osmosensory signaling via phosphorelay pathway"/>
    <property type="evidence" value="ECO:0007669"/>
    <property type="project" value="TreeGrafter"/>
</dbReference>
<dbReference type="InterPro" id="IPR036890">
    <property type="entry name" value="HATPase_C_sf"/>
</dbReference>
<keyword evidence="9" id="KW-1133">Transmembrane helix</keyword>
<dbReference type="GO" id="GO:0030295">
    <property type="term" value="F:protein kinase activator activity"/>
    <property type="evidence" value="ECO:0007669"/>
    <property type="project" value="TreeGrafter"/>
</dbReference>
<dbReference type="Gene3D" id="3.30.565.10">
    <property type="entry name" value="Histidine kinase-like ATPase, C-terminal domain"/>
    <property type="match status" value="1"/>
</dbReference>
<comment type="catalytic activity">
    <reaction evidence="1">
        <text>ATP + protein L-histidine = ADP + protein N-phospho-L-histidine.</text>
        <dbReference type="EC" id="2.7.13.3"/>
    </reaction>
</comment>
<dbReference type="EC" id="2.7.13.3" evidence="3"/>
<reference evidence="14" key="2">
    <citation type="journal article" date="2021" name="PeerJ">
        <title>Extensive microbial diversity within the chicken gut microbiome revealed by metagenomics and culture.</title>
        <authorList>
            <person name="Gilroy R."/>
            <person name="Ravi A."/>
            <person name="Getino M."/>
            <person name="Pursley I."/>
            <person name="Horton D.L."/>
            <person name="Alikhan N.F."/>
            <person name="Baker D."/>
            <person name="Gharbi K."/>
            <person name="Hall N."/>
            <person name="Watson M."/>
            <person name="Adriaenssens E.M."/>
            <person name="Foster-Nyarko E."/>
            <person name="Jarju S."/>
            <person name="Secka A."/>
            <person name="Antonio M."/>
            <person name="Oren A."/>
            <person name="Chaudhuri R.R."/>
            <person name="La Ragione R."/>
            <person name="Hildebrand F."/>
            <person name="Pallen M.J."/>
        </authorList>
    </citation>
    <scope>NUCLEOTIDE SEQUENCE</scope>
    <source>
        <strain evidence="14">CHK152-2871</strain>
    </source>
</reference>
<evidence type="ECO:0000256" key="7">
    <source>
        <dbReference type="ARBA" id="ARBA00022777"/>
    </source>
</evidence>
<keyword evidence="7 14" id="KW-0418">Kinase</keyword>
<dbReference type="Pfam" id="PF13188">
    <property type="entry name" value="PAS_8"/>
    <property type="match status" value="1"/>
</dbReference>
<accession>A0A9D1JXK8</accession>